<dbReference type="Pfam" id="PF13416">
    <property type="entry name" value="SBP_bac_8"/>
    <property type="match status" value="1"/>
</dbReference>
<dbReference type="AlphaFoldDB" id="A0A7X3K0C4"/>
<keyword evidence="4" id="KW-0564">Palmitate</keyword>
<evidence type="ECO:0000256" key="4">
    <source>
        <dbReference type="ARBA" id="ARBA00023139"/>
    </source>
</evidence>
<keyword evidence="3" id="KW-0472">Membrane</keyword>
<proteinExistence type="predicted"/>
<dbReference type="PANTHER" id="PTHR43649:SF33">
    <property type="entry name" value="POLYGALACTURONAN_RHAMNOGALACTURONAN-BINDING PROTEIN YTCQ"/>
    <property type="match status" value="1"/>
</dbReference>
<dbReference type="PANTHER" id="PTHR43649">
    <property type="entry name" value="ARABINOSE-BINDING PROTEIN-RELATED"/>
    <property type="match status" value="1"/>
</dbReference>
<evidence type="ECO:0000256" key="5">
    <source>
        <dbReference type="ARBA" id="ARBA00023288"/>
    </source>
</evidence>
<dbReference type="Gene3D" id="3.40.190.10">
    <property type="entry name" value="Periplasmic binding protein-like II"/>
    <property type="match status" value="1"/>
</dbReference>
<keyword evidence="1" id="KW-1003">Cell membrane</keyword>
<protein>
    <submittedName>
        <fullName evidence="7">Extracellular solute-binding protein</fullName>
    </submittedName>
</protein>
<organism evidence="7 8">
    <name type="scientific">Paenibacillus lutrae</name>
    <dbReference type="NCBI Taxonomy" id="2078573"/>
    <lineage>
        <taxon>Bacteria</taxon>
        <taxon>Bacillati</taxon>
        <taxon>Bacillota</taxon>
        <taxon>Bacilli</taxon>
        <taxon>Bacillales</taxon>
        <taxon>Paenibacillaceae</taxon>
        <taxon>Paenibacillus</taxon>
    </lineage>
</organism>
<dbReference type="InterPro" id="IPR006059">
    <property type="entry name" value="SBP"/>
</dbReference>
<evidence type="ECO:0000313" key="8">
    <source>
        <dbReference type="Proteomes" id="UP000490800"/>
    </source>
</evidence>
<reference evidence="7 8" key="1">
    <citation type="journal article" date="2019" name="Microorganisms">
        <title>Paenibacillus lutrae sp. nov., A Chitinolytic Species Isolated from A River Otter in Castril Natural Park, Granada, Spain.</title>
        <authorList>
            <person name="Rodriguez M."/>
            <person name="Reina J.C."/>
            <person name="Bejar V."/>
            <person name="Llamas I."/>
        </authorList>
    </citation>
    <scope>NUCLEOTIDE SEQUENCE [LARGE SCALE GENOMIC DNA]</scope>
    <source>
        <strain evidence="7 8">N10</strain>
    </source>
</reference>
<dbReference type="SUPFAM" id="SSF53850">
    <property type="entry name" value="Periplasmic binding protein-like II"/>
    <property type="match status" value="1"/>
</dbReference>
<keyword evidence="5" id="KW-0449">Lipoprotein</keyword>
<name>A0A7X3K0C4_9BACL</name>
<gene>
    <name evidence="7" type="ORF">EDM21_16060</name>
</gene>
<sequence>MMMTMSMKRWFSFTGLVLAISLAAGCSPAPEDGSSSQGNTPGGQVKIKFHADGISFKKEDLEPVIAKFQEKNPGILVEFIPLNEANAADNVKKIDLLSASGEQLDAVLLPDDRSYAQRSANGLLEPLNDLMKKEGIKFDDEYKVDTSIDGNYYGLPGTFRQYFVIMNKNHLDEANLPVPKDWTWDEYLDYAKKMTKGEGATKRYGTYFHNWIDYFLLGLWNQPEKNDLVLADHTVNIDHPGIKKSMEIRAQAEHVDKSATPYVDIISQKLTYRPLYFNQQASMMPTGSWMIGEVGGGKEFTANFKTVFAPMPKNKKEDPNGYSFMNANFVGVVSTSKHKEESYKFLRFFTTEGIPMMKKYLSSWKKEDTASAIDLMINASKNPEMVDKESLLYTLENSKSITRQIPVAYTEEVNKAYSSEFELMLLGKQNIEKALANTSKKVKEIVAANKK</sequence>
<feature type="chain" id="PRO_5031152105" evidence="6">
    <location>
        <begin position="30"/>
        <end position="451"/>
    </location>
</feature>
<comment type="caution">
    <text evidence="7">The sequence shown here is derived from an EMBL/GenBank/DDBJ whole genome shotgun (WGS) entry which is preliminary data.</text>
</comment>
<dbReference type="InterPro" id="IPR050490">
    <property type="entry name" value="Bact_solute-bd_prot1"/>
</dbReference>
<keyword evidence="8" id="KW-1185">Reference proteome</keyword>
<feature type="signal peptide" evidence="6">
    <location>
        <begin position="1"/>
        <end position="29"/>
    </location>
</feature>
<evidence type="ECO:0000256" key="6">
    <source>
        <dbReference type="SAM" id="SignalP"/>
    </source>
</evidence>
<evidence type="ECO:0000256" key="3">
    <source>
        <dbReference type="ARBA" id="ARBA00023136"/>
    </source>
</evidence>
<dbReference type="EMBL" id="RHLK01000009">
    <property type="protein sequence ID" value="MVP01013.1"/>
    <property type="molecule type" value="Genomic_DNA"/>
</dbReference>
<evidence type="ECO:0000256" key="1">
    <source>
        <dbReference type="ARBA" id="ARBA00022475"/>
    </source>
</evidence>
<accession>A0A7X3K0C4</accession>
<dbReference type="Proteomes" id="UP000490800">
    <property type="component" value="Unassembled WGS sequence"/>
</dbReference>
<keyword evidence="2 6" id="KW-0732">Signal</keyword>
<evidence type="ECO:0000256" key="2">
    <source>
        <dbReference type="ARBA" id="ARBA00022729"/>
    </source>
</evidence>
<evidence type="ECO:0000313" key="7">
    <source>
        <dbReference type="EMBL" id="MVP01013.1"/>
    </source>
</evidence>